<dbReference type="EMBL" id="OU896710">
    <property type="protein sequence ID" value="CAG9820724.1"/>
    <property type="molecule type" value="Genomic_DNA"/>
</dbReference>
<feature type="compositionally biased region" description="Polar residues" evidence="1">
    <location>
        <begin position="88"/>
        <end position="114"/>
    </location>
</feature>
<dbReference type="Proteomes" id="UP001153737">
    <property type="component" value="Chromosome 4"/>
</dbReference>
<name>A0A9N9X3G6_PHACE</name>
<sequence>MKERIIHHLEIPNKNEHVSIRAYELTDKLIAEKYKHEVNKQLEVSKERTKDSNGNEVTSEVHDHNEENEIESAGVSFTDLIPLPGPSGIQTAKKQQCINRKQHSEIFTSTPQKTTLDEKAERKLQNKMKKDAKTKGTKRKLADEDEPNETQTTTTIRKNPERTCKEALALTSDNIPEDEDEYDDD</sequence>
<evidence type="ECO:0000313" key="3">
    <source>
        <dbReference type="Proteomes" id="UP001153737"/>
    </source>
</evidence>
<proteinExistence type="predicted"/>
<dbReference type="OrthoDB" id="10536782at2759"/>
<evidence type="ECO:0000256" key="1">
    <source>
        <dbReference type="SAM" id="MobiDB-lite"/>
    </source>
</evidence>
<evidence type="ECO:0000313" key="2">
    <source>
        <dbReference type="EMBL" id="CAG9820724.1"/>
    </source>
</evidence>
<reference evidence="2" key="1">
    <citation type="submission" date="2022-01" db="EMBL/GenBank/DDBJ databases">
        <authorList>
            <person name="King R."/>
        </authorList>
    </citation>
    <scope>NUCLEOTIDE SEQUENCE</scope>
</reference>
<organism evidence="2 3">
    <name type="scientific">Phaedon cochleariae</name>
    <name type="common">Mustard beetle</name>
    <dbReference type="NCBI Taxonomy" id="80249"/>
    <lineage>
        <taxon>Eukaryota</taxon>
        <taxon>Metazoa</taxon>
        <taxon>Ecdysozoa</taxon>
        <taxon>Arthropoda</taxon>
        <taxon>Hexapoda</taxon>
        <taxon>Insecta</taxon>
        <taxon>Pterygota</taxon>
        <taxon>Neoptera</taxon>
        <taxon>Endopterygota</taxon>
        <taxon>Coleoptera</taxon>
        <taxon>Polyphaga</taxon>
        <taxon>Cucujiformia</taxon>
        <taxon>Chrysomeloidea</taxon>
        <taxon>Chrysomelidae</taxon>
        <taxon>Chrysomelinae</taxon>
        <taxon>Chrysomelini</taxon>
        <taxon>Phaedon</taxon>
    </lineage>
</organism>
<accession>A0A9N9X3G6</accession>
<feature type="region of interest" description="Disordered" evidence="1">
    <location>
        <begin position="42"/>
        <end position="185"/>
    </location>
</feature>
<protein>
    <submittedName>
        <fullName evidence="2">Uncharacterized protein</fullName>
    </submittedName>
</protein>
<feature type="compositionally biased region" description="Basic and acidic residues" evidence="1">
    <location>
        <begin position="115"/>
        <end position="134"/>
    </location>
</feature>
<gene>
    <name evidence="2" type="ORF">PHAECO_LOCUS8204</name>
</gene>
<feature type="compositionally biased region" description="Basic and acidic residues" evidence="1">
    <location>
        <begin position="42"/>
        <end position="67"/>
    </location>
</feature>
<keyword evidence="3" id="KW-1185">Reference proteome</keyword>
<reference evidence="2" key="2">
    <citation type="submission" date="2022-10" db="EMBL/GenBank/DDBJ databases">
        <authorList>
            <consortium name="ENA_rothamsted_submissions"/>
            <consortium name="culmorum"/>
            <person name="King R."/>
        </authorList>
    </citation>
    <scope>NUCLEOTIDE SEQUENCE</scope>
</reference>
<dbReference type="AlphaFoldDB" id="A0A9N9X3G6"/>
<feature type="compositionally biased region" description="Acidic residues" evidence="1">
    <location>
        <begin position="175"/>
        <end position="185"/>
    </location>
</feature>